<sequence length="39" mass="4727">MLYQHVVYTKKIFLQVKKYKIVKHSSKAYLKTKNKKVTL</sequence>
<accession>A0A8S5PG06</accession>
<protein>
    <submittedName>
        <fullName evidence="1">Uncharacterized protein</fullName>
    </submittedName>
</protein>
<name>A0A8S5PG06_9CAUD</name>
<reference evidence="1" key="1">
    <citation type="journal article" date="2021" name="Proc. Natl. Acad. Sci. U.S.A.">
        <title>A Catalog of Tens of Thousands of Viruses from Human Metagenomes Reveals Hidden Associations with Chronic Diseases.</title>
        <authorList>
            <person name="Tisza M.J."/>
            <person name="Buck C.B."/>
        </authorList>
    </citation>
    <scope>NUCLEOTIDE SEQUENCE</scope>
    <source>
        <strain evidence="1">CtuQh21</strain>
    </source>
</reference>
<organism evidence="1">
    <name type="scientific">Podoviridae sp. ctuQh21</name>
    <dbReference type="NCBI Taxonomy" id="2825284"/>
    <lineage>
        <taxon>Viruses</taxon>
        <taxon>Duplodnaviria</taxon>
        <taxon>Heunggongvirae</taxon>
        <taxon>Uroviricota</taxon>
        <taxon>Caudoviricetes</taxon>
    </lineage>
</organism>
<proteinExistence type="predicted"/>
<evidence type="ECO:0000313" key="1">
    <source>
        <dbReference type="EMBL" id="DAE05549.1"/>
    </source>
</evidence>
<dbReference type="EMBL" id="BK015412">
    <property type="protein sequence ID" value="DAE05549.1"/>
    <property type="molecule type" value="Genomic_DNA"/>
</dbReference>